<dbReference type="Pfam" id="PF13472">
    <property type="entry name" value="Lipase_GDSL_2"/>
    <property type="match status" value="1"/>
</dbReference>
<dbReference type="GO" id="GO:0004622">
    <property type="term" value="F:phosphatidylcholine lysophospholipase activity"/>
    <property type="evidence" value="ECO:0007669"/>
    <property type="project" value="TreeGrafter"/>
</dbReference>
<sequence length="233" mass="26684">MKQAIQSVGIWGDSILKGVLFNPEKNRYTLLKNNCIKRASEKLGVTFQNHSTMGRTIIKGNEILKKDLAKDASNDIAIIEFGGNDCDFNWAEVSENPHLAHIPSTPLDLFEAQLYEMIARLKKLEIQPILMTLPPLHAKRYFQFITRNGLNKENILSFLGGDVQMIYRWQERYSNAISRIAKTSGSHIIDIRDIFLAEFHYEDLLCADGIHPNEAGHIKMSRKFIQYANSYKK</sequence>
<evidence type="ECO:0000313" key="2">
    <source>
        <dbReference type="EMBL" id="MBC1487793.1"/>
    </source>
</evidence>
<dbReference type="AlphaFoldDB" id="A0A7X0X530"/>
<evidence type="ECO:0000313" key="5">
    <source>
        <dbReference type="Proteomes" id="UP000587800"/>
    </source>
</evidence>
<keyword evidence="2" id="KW-0378">Hydrolase</keyword>
<evidence type="ECO:0000313" key="4">
    <source>
        <dbReference type="Proteomes" id="UP000561617"/>
    </source>
</evidence>
<keyword evidence="5" id="KW-1185">Reference proteome</keyword>
<protein>
    <submittedName>
        <fullName evidence="2">SGNH/GDSL hydrolase family protein</fullName>
    </submittedName>
</protein>
<name>A0A7X0X530_9LIST</name>
<dbReference type="InterPro" id="IPR013830">
    <property type="entry name" value="SGNH_hydro"/>
</dbReference>
<dbReference type="InterPro" id="IPR051532">
    <property type="entry name" value="Ester_Hydrolysis_Enzymes"/>
</dbReference>
<evidence type="ECO:0000313" key="3">
    <source>
        <dbReference type="EMBL" id="MBC1509058.1"/>
    </source>
</evidence>
<dbReference type="InterPro" id="IPR036514">
    <property type="entry name" value="SGNH_hydro_sf"/>
</dbReference>
<reference evidence="4 5" key="1">
    <citation type="submission" date="2020-03" db="EMBL/GenBank/DDBJ databases">
        <title>Soil Listeria distribution.</title>
        <authorList>
            <person name="Liao J."/>
            <person name="Wiedmann M."/>
        </authorList>
    </citation>
    <scope>NUCLEOTIDE SEQUENCE [LARGE SCALE GENOMIC DNA]</scope>
    <source>
        <strain evidence="3 5">FSL L7-1515</strain>
        <strain evidence="2 4">FSL L7-1554</strain>
    </source>
</reference>
<dbReference type="CDD" id="cd00229">
    <property type="entry name" value="SGNH_hydrolase"/>
    <property type="match status" value="1"/>
</dbReference>
<dbReference type="Proteomes" id="UP000561617">
    <property type="component" value="Unassembled WGS sequence"/>
</dbReference>
<dbReference type="PANTHER" id="PTHR30383:SF5">
    <property type="entry name" value="SGNH HYDROLASE-TYPE ESTERASE DOMAIN-CONTAINING PROTEIN"/>
    <property type="match status" value="1"/>
</dbReference>
<dbReference type="EMBL" id="JAASTW010000002">
    <property type="protein sequence ID" value="MBC1487793.1"/>
    <property type="molecule type" value="Genomic_DNA"/>
</dbReference>
<feature type="domain" description="SGNH hydrolase-type esterase" evidence="1">
    <location>
        <begin position="12"/>
        <end position="217"/>
    </location>
</feature>
<dbReference type="EMBL" id="JAASUB010000004">
    <property type="protein sequence ID" value="MBC1509058.1"/>
    <property type="molecule type" value="Genomic_DNA"/>
</dbReference>
<gene>
    <name evidence="2" type="ORF">HCJ38_01970</name>
    <name evidence="3" type="ORF">HCJ59_03900</name>
</gene>
<comment type="caution">
    <text evidence="2">The sequence shown here is derived from an EMBL/GenBank/DDBJ whole genome shotgun (WGS) entry which is preliminary data.</text>
</comment>
<proteinExistence type="predicted"/>
<dbReference type="RefSeq" id="WP_185344737.1">
    <property type="nucleotide sequence ID" value="NZ_JAASTU010000015.1"/>
</dbReference>
<accession>A0A7X0X530</accession>
<evidence type="ECO:0000259" key="1">
    <source>
        <dbReference type="Pfam" id="PF13472"/>
    </source>
</evidence>
<dbReference type="SUPFAM" id="SSF52266">
    <property type="entry name" value="SGNH hydrolase"/>
    <property type="match status" value="1"/>
</dbReference>
<dbReference type="PANTHER" id="PTHR30383">
    <property type="entry name" value="THIOESTERASE 1/PROTEASE 1/LYSOPHOSPHOLIPASE L1"/>
    <property type="match status" value="1"/>
</dbReference>
<organism evidence="2 4">
    <name type="scientific">Listeria immobilis</name>
    <dbReference type="NCBI Taxonomy" id="2713502"/>
    <lineage>
        <taxon>Bacteria</taxon>
        <taxon>Bacillati</taxon>
        <taxon>Bacillota</taxon>
        <taxon>Bacilli</taxon>
        <taxon>Bacillales</taxon>
        <taxon>Listeriaceae</taxon>
        <taxon>Listeria</taxon>
    </lineage>
</organism>
<dbReference type="Proteomes" id="UP000587800">
    <property type="component" value="Unassembled WGS sequence"/>
</dbReference>
<dbReference type="Gene3D" id="3.40.50.1110">
    <property type="entry name" value="SGNH hydrolase"/>
    <property type="match status" value="1"/>
</dbReference>